<dbReference type="Proteomes" id="UP000231409">
    <property type="component" value="Unassembled WGS sequence"/>
</dbReference>
<comment type="caution">
    <text evidence="1">The sequence shown here is derived from an EMBL/GenBank/DDBJ whole genome shotgun (WGS) entry which is preliminary data.</text>
</comment>
<keyword evidence="2" id="KW-1185">Reference proteome</keyword>
<reference evidence="1 2" key="1">
    <citation type="submission" date="2017-09" db="EMBL/GenBank/DDBJ databases">
        <title>The draft genome sequences of Marinobacter sp. PWS21.</title>
        <authorList>
            <person name="Cao J."/>
        </authorList>
    </citation>
    <scope>NUCLEOTIDE SEQUENCE [LARGE SCALE GENOMIC DNA]</scope>
    <source>
        <strain evidence="1 2">PWS21</strain>
    </source>
</reference>
<organism evidence="1 2">
    <name type="scientific">Marinobacter profundi</name>
    <dbReference type="NCBI Taxonomy" id="2666256"/>
    <lineage>
        <taxon>Bacteria</taxon>
        <taxon>Pseudomonadati</taxon>
        <taxon>Pseudomonadota</taxon>
        <taxon>Gammaproteobacteria</taxon>
        <taxon>Pseudomonadales</taxon>
        <taxon>Marinobacteraceae</taxon>
        <taxon>Marinobacter</taxon>
    </lineage>
</organism>
<sequence>MLALDSGHTIGNICHPELLGRAWHDLLRSCFQQVRMAAKVVMAVRGLMISPLAGNQLSVGSQEIK</sequence>
<protein>
    <submittedName>
        <fullName evidence="1">Uncharacterized protein</fullName>
    </submittedName>
</protein>
<evidence type="ECO:0000313" key="1">
    <source>
        <dbReference type="EMBL" id="PHQ14069.1"/>
    </source>
</evidence>
<name>A0A2G1UI20_9GAMM</name>
<dbReference type="EMBL" id="NTFH01000011">
    <property type="protein sequence ID" value="PHQ14069.1"/>
    <property type="molecule type" value="Genomic_DNA"/>
</dbReference>
<proteinExistence type="predicted"/>
<dbReference type="AlphaFoldDB" id="A0A2G1UI20"/>
<evidence type="ECO:0000313" key="2">
    <source>
        <dbReference type="Proteomes" id="UP000231409"/>
    </source>
</evidence>
<accession>A0A2G1UI20</accession>
<gene>
    <name evidence="1" type="ORF">CLH61_14200</name>
</gene>